<organism evidence="1 2">
    <name type="scientific">Trichinella nativa</name>
    <dbReference type="NCBI Taxonomy" id="6335"/>
    <lineage>
        <taxon>Eukaryota</taxon>
        <taxon>Metazoa</taxon>
        <taxon>Ecdysozoa</taxon>
        <taxon>Nematoda</taxon>
        <taxon>Enoplea</taxon>
        <taxon>Dorylaimia</taxon>
        <taxon>Trichinellida</taxon>
        <taxon>Trichinellidae</taxon>
        <taxon>Trichinella</taxon>
    </lineage>
</organism>
<dbReference type="AlphaFoldDB" id="A0A0V1LPG6"/>
<dbReference type="Proteomes" id="UP000054721">
    <property type="component" value="Unassembled WGS sequence"/>
</dbReference>
<accession>A0A0V1LPG6</accession>
<sequence length="92" mass="10635">MPANPTTCEFSELSDPRIGTILNSSEFEQLSDEQQYLNPYSLNDAKNCRICHDLITFSRCLKIGYAELRRRCAKCLELTENDKKKWLTSTAR</sequence>
<evidence type="ECO:0000313" key="2">
    <source>
        <dbReference type="Proteomes" id="UP000054721"/>
    </source>
</evidence>
<comment type="caution">
    <text evidence="1">The sequence shown here is derived from an EMBL/GenBank/DDBJ whole genome shotgun (WGS) entry which is preliminary data.</text>
</comment>
<name>A0A0V1LPG6_9BILA</name>
<gene>
    <name evidence="1" type="ORF">T02_15317</name>
</gene>
<keyword evidence="2" id="KW-1185">Reference proteome</keyword>
<protein>
    <submittedName>
        <fullName evidence="1">Uncharacterized protein</fullName>
    </submittedName>
</protein>
<dbReference type="EMBL" id="JYDW01000019">
    <property type="protein sequence ID" value="KRZ61400.1"/>
    <property type="molecule type" value="Genomic_DNA"/>
</dbReference>
<evidence type="ECO:0000313" key="1">
    <source>
        <dbReference type="EMBL" id="KRZ61400.1"/>
    </source>
</evidence>
<proteinExistence type="predicted"/>
<reference evidence="1 2" key="1">
    <citation type="submission" date="2015-05" db="EMBL/GenBank/DDBJ databases">
        <title>Evolution of Trichinella species and genotypes.</title>
        <authorList>
            <person name="Korhonen P.K."/>
            <person name="Edoardo P."/>
            <person name="Giuseppe L.R."/>
            <person name="Gasser R.B."/>
        </authorList>
    </citation>
    <scope>NUCLEOTIDE SEQUENCE [LARGE SCALE GENOMIC DNA]</scope>
    <source>
        <strain evidence="1">ISS10</strain>
    </source>
</reference>